<dbReference type="EMBL" id="BBMT01000008">
    <property type="protein sequence ID" value="GAL35934.1"/>
    <property type="molecule type" value="Genomic_DNA"/>
</dbReference>
<feature type="transmembrane region" description="Helical" evidence="2">
    <location>
        <begin position="12"/>
        <end position="34"/>
    </location>
</feature>
<keyword evidence="2" id="KW-0472">Membrane</keyword>
<evidence type="ECO:0000256" key="2">
    <source>
        <dbReference type="SAM" id="Phobius"/>
    </source>
</evidence>
<dbReference type="Proteomes" id="UP000029224">
    <property type="component" value="Unassembled WGS sequence"/>
</dbReference>
<accession>A0A090TB35</accession>
<feature type="transmembrane region" description="Helical" evidence="2">
    <location>
        <begin position="281"/>
        <end position="301"/>
    </location>
</feature>
<sequence length="390" mass="41738">MDDKILNAPVRSTLVTMAAPAAFGMLMTFLFQLIDTYFVGKLGTKPLAAMSYAYPVYFFLVAFFMGAAAGVSSSVAKALGEQQPEKARQLTTISILSFVLLTFCLAGIGLVFIDELFLAVGANSEILPMVKIYMMPLFFGMFALIIGLIGNAALMAKGVMIRSTVVMAIGGIVNVVFDYLLIFGIGFFPELGLAGAAYATVLSWLVIAVLMIGLIVRESLFSLAFLRDIRKAMSDLKGVMVIAGPAIAAQILTPIAIAVITRSVAQYGDDAVAAFGIVTRVESLILVGILSLSVVMTPFVAQNYGAKKWLRLDQTVANAGRLTVYWGVLAFAVVALFSDEILGTFTQSSNVISLGAPYFWIVGISFPSFGLLLITTSFFNGVQALDCRFS</sequence>
<protein>
    <submittedName>
        <fullName evidence="3">MATE family of MDR efflux pumps</fullName>
    </submittedName>
</protein>
<gene>
    <name evidence="3" type="ORF">JCM19240_4869</name>
</gene>
<dbReference type="Pfam" id="PF01554">
    <property type="entry name" value="MatE"/>
    <property type="match status" value="2"/>
</dbReference>
<reference evidence="3 4" key="2">
    <citation type="submission" date="2014-09" db="EMBL/GenBank/DDBJ databases">
        <authorList>
            <consortium name="NBRP consortium"/>
            <person name="Sawabe T."/>
            <person name="Meirelles P."/>
            <person name="Nakanishi M."/>
            <person name="Sayaka M."/>
            <person name="Hattori M."/>
            <person name="Ohkuma M."/>
        </authorList>
    </citation>
    <scope>NUCLEOTIDE SEQUENCE [LARGE SCALE GENOMIC DNA]</scope>
    <source>
        <strain evidence="3 4">JCM 19240</strain>
    </source>
</reference>
<evidence type="ECO:0000313" key="3">
    <source>
        <dbReference type="EMBL" id="GAL35934.1"/>
    </source>
</evidence>
<keyword evidence="2" id="KW-0812">Transmembrane</keyword>
<feature type="transmembrane region" description="Helical" evidence="2">
    <location>
        <begin position="201"/>
        <end position="226"/>
    </location>
</feature>
<evidence type="ECO:0000256" key="1">
    <source>
        <dbReference type="ARBA" id="ARBA00022448"/>
    </source>
</evidence>
<dbReference type="PANTHER" id="PTHR43298:SF2">
    <property type="entry name" value="FMN_FAD EXPORTER YEEO-RELATED"/>
    <property type="match status" value="1"/>
</dbReference>
<dbReference type="InterPro" id="IPR002528">
    <property type="entry name" value="MATE_fam"/>
</dbReference>
<dbReference type="GO" id="GO:0042910">
    <property type="term" value="F:xenobiotic transmembrane transporter activity"/>
    <property type="evidence" value="ECO:0007669"/>
    <property type="project" value="InterPro"/>
</dbReference>
<keyword evidence="4" id="KW-1185">Reference proteome</keyword>
<feature type="transmembrane region" description="Helical" evidence="2">
    <location>
        <begin position="133"/>
        <end position="154"/>
    </location>
</feature>
<keyword evidence="2" id="KW-1133">Transmembrane helix</keyword>
<feature type="transmembrane region" description="Helical" evidence="2">
    <location>
        <begin position="54"/>
        <end position="78"/>
    </location>
</feature>
<dbReference type="NCBIfam" id="TIGR00797">
    <property type="entry name" value="matE"/>
    <property type="match status" value="1"/>
</dbReference>
<feature type="transmembrane region" description="Helical" evidence="2">
    <location>
        <begin position="166"/>
        <end position="189"/>
    </location>
</feature>
<evidence type="ECO:0000313" key="4">
    <source>
        <dbReference type="Proteomes" id="UP000029224"/>
    </source>
</evidence>
<dbReference type="GO" id="GO:0015297">
    <property type="term" value="F:antiporter activity"/>
    <property type="evidence" value="ECO:0007669"/>
    <property type="project" value="InterPro"/>
</dbReference>
<comment type="caution">
    <text evidence="3">The sequence shown here is derived from an EMBL/GenBank/DDBJ whole genome shotgun (WGS) entry which is preliminary data.</text>
</comment>
<dbReference type="AlphaFoldDB" id="A0A090TB35"/>
<feature type="transmembrane region" description="Helical" evidence="2">
    <location>
        <begin position="358"/>
        <end position="379"/>
    </location>
</feature>
<feature type="transmembrane region" description="Helical" evidence="2">
    <location>
        <begin position="238"/>
        <end position="261"/>
    </location>
</feature>
<dbReference type="InterPro" id="IPR050222">
    <property type="entry name" value="MATE_MdtK"/>
</dbReference>
<dbReference type="PANTHER" id="PTHR43298">
    <property type="entry name" value="MULTIDRUG RESISTANCE PROTEIN NORM-RELATED"/>
    <property type="match status" value="1"/>
</dbReference>
<proteinExistence type="predicted"/>
<feature type="transmembrane region" description="Helical" evidence="2">
    <location>
        <begin position="90"/>
        <end position="113"/>
    </location>
</feature>
<reference evidence="3 4" key="1">
    <citation type="submission" date="2014-09" db="EMBL/GenBank/DDBJ databases">
        <title>Vibrio maritimus JCM 19240. (C210) whole genome shotgun sequence.</title>
        <authorList>
            <person name="Sawabe T."/>
            <person name="Meirelles P."/>
            <person name="Nakanishi M."/>
            <person name="Sayaka M."/>
            <person name="Hattori M."/>
            <person name="Ohkuma M."/>
        </authorList>
    </citation>
    <scope>NUCLEOTIDE SEQUENCE [LARGE SCALE GENOMIC DNA]</scope>
    <source>
        <strain evidence="3 4">JCM 19240</strain>
    </source>
</reference>
<feature type="transmembrane region" description="Helical" evidence="2">
    <location>
        <begin position="322"/>
        <end position="338"/>
    </location>
</feature>
<keyword evidence="1" id="KW-0813">Transport</keyword>
<organism evidence="3 4">
    <name type="scientific">Vibrio maritimus</name>
    <dbReference type="NCBI Taxonomy" id="990268"/>
    <lineage>
        <taxon>Bacteria</taxon>
        <taxon>Pseudomonadati</taxon>
        <taxon>Pseudomonadota</taxon>
        <taxon>Gammaproteobacteria</taxon>
        <taxon>Vibrionales</taxon>
        <taxon>Vibrionaceae</taxon>
        <taxon>Vibrio</taxon>
    </lineage>
</organism>
<name>A0A090TB35_9VIBR</name>
<dbReference type="GO" id="GO:0005886">
    <property type="term" value="C:plasma membrane"/>
    <property type="evidence" value="ECO:0007669"/>
    <property type="project" value="TreeGrafter"/>
</dbReference>